<dbReference type="EMBL" id="JARRAF010000003">
    <property type="protein sequence ID" value="MDK2123070.1"/>
    <property type="molecule type" value="Genomic_DNA"/>
</dbReference>
<dbReference type="SUPFAM" id="SSF102462">
    <property type="entry name" value="Peptidyl-tRNA hydrolase II"/>
    <property type="match status" value="1"/>
</dbReference>
<dbReference type="RefSeq" id="WP_284099358.1">
    <property type="nucleotide sequence ID" value="NZ_JARRAF010000003.1"/>
</dbReference>
<evidence type="ECO:0000313" key="2">
    <source>
        <dbReference type="Proteomes" id="UP001172778"/>
    </source>
</evidence>
<dbReference type="InterPro" id="IPR017021">
    <property type="entry name" value="UCP033763"/>
</dbReference>
<accession>A0ABT7DVA6</accession>
<comment type="caution">
    <text evidence="1">The sequence shown here is derived from an EMBL/GenBank/DDBJ whole genome shotgun (WGS) entry which is preliminary data.</text>
</comment>
<evidence type="ECO:0000313" key="1">
    <source>
        <dbReference type="EMBL" id="MDK2123070.1"/>
    </source>
</evidence>
<dbReference type="InterPro" id="IPR023476">
    <property type="entry name" value="Pep_tRNA_hydro_II_dom_sf"/>
</dbReference>
<dbReference type="Proteomes" id="UP001172778">
    <property type="component" value="Unassembled WGS sequence"/>
</dbReference>
<dbReference type="PIRSF" id="PIRSF033736">
    <property type="entry name" value="UCP033763"/>
    <property type="match status" value="1"/>
</dbReference>
<keyword evidence="2" id="KW-1185">Reference proteome</keyword>
<name>A0ABT7DVA6_9NEIS</name>
<organism evidence="1 2">
    <name type="scientific">Parachitinimonas caeni</name>
    <dbReference type="NCBI Taxonomy" id="3031301"/>
    <lineage>
        <taxon>Bacteria</taxon>
        <taxon>Pseudomonadati</taxon>
        <taxon>Pseudomonadota</taxon>
        <taxon>Betaproteobacteria</taxon>
        <taxon>Neisseriales</taxon>
        <taxon>Chitinibacteraceae</taxon>
        <taxon>Parachitinimonas</taxon>
    </lineage>
</organism>
<protein>
    <submittedName>
        <fullName evidence="1">DUF2000 domain-containing protein</fullName>
    </submittedName>
</protein>
<dbReference type="Gene3D" id="3.40.1490.10">
    <property type="entry name" value="Bit1"/>
    <property type="match status" value="1"/>
</dbReference>
<dbReference type="InterPro" id="IPR018988">
    <property type="entry name" value="DUF2000"/>
</dbReference>
<gene>
    <name evidence="1" type="ORF">PZA18_03270</name>
</gene>
<reference evidence="1" key="1">
    <citation type="submission" date="2023-03" db="EMBL/GenBank/DDBJ databases">
        <title>Chitinimonas shenzhenensis gen. nov., sp. nov., a novel member of family Burkholderiaceae isolated from activated sludge collected in Shen Zhen, China.</title>
        <authorList>
            <person name="Wang X."/>
        </authorList>
    </citation>
    <scope>NUCLEOTIDE SEQUENCE</scope>
    <source>
        <strain evidence="1">DQS-5</strain>
    </source>
</reference>
<dbReference type="Pfam" id="PF09391">
    <property type="entry name" value="DUF2000"/>
    <property type="match status" value="1"/>
</dbReference>
<sequence length="134" mass="14325">MENKCVVIVDESMPLGTIANTTAVLAATLGKLRPEMIGADLPDSSGFLHQGITTMALPILKGNGPLLKRMRSQLKAFEPALLVVDLISATRTTKSYQEYAAVLAADEDIEYFGLALFGDKKTVNSLTGSLGLLR</sequence>
<proteinExistence type="predicted"/>